<evidence type="ECO:0000256" key="2">
    <source>
        <dbReference type="ARBA" id="ARBA00007342"/>
    </source>
</evidence>
<name>A0A415EU96_ENTCA</name>
<dbReference type="NCBIfam" id="NF011652">
    <property type="entry name" value="PRK15070.1"/>
    <property type="match status" value="1"/>
</dbReference>
<dbReference type="UniPathway" id="UPA00621"/>
<evidence type="ECO:0000256" key="6">
    <source>
        <dbReference type="ARBA" id="ARBA00022723"/>
    </source>
</evidence>
<dbReference type="InterPro" id="IPR008300">
    <property type="entry name" value="PTAC"/>
</dbReference>
<evidence type="ECO:0000256" key="10">
    <source>
        <dbReference type="PIRNR" id="PIRNR010130"/>
    </source>
</evidence>
<dbReference type="GO" id="GO:0051144">
    <property type="term" value="P:1,2-propanediol catabolic process"/>
    <property type="evidence" value="ECO:0007669"/>
    <property type="project" value="UniProtKB-UniPathway"/>
</dbReference>
<dbReference type="PANTHER" id="PTHR39453:SF1">
    <property type="entry name" value="PHOSPHATE PROPANOYLTRANSFERASE"/>
    <property type="match status" value="1"/>
</dbReference>
<dbReference type="AlphaFoldDB" id="A0A415EU96"/>
<dbReference type="Pfam" id="PF06130">
    <property type="entry name" value="PTAC"/>
    <property type="match status" value="1"/>
</dbReference>
<proteinExistence type="inferred from homology"/>
<comment type="caution">
    <text evidence="11">The sequence shown here is derived from an EMBL/GenBank/DDBJ whole genome shotgun (WGS) entry which is preliminary data.</text>
</comment>
<evidence type="ECO:0000256" key="8">
    <source>
        <dbReference type="ARBA" id="ARBA00023315"/>
    </source>
</evidence>
<comment type="pathway">
    <text evidence="10">Polyol metabolism; 1,2-propanediol degradation.</text>
</comment>
<gene>
    <name evidence="11" type="ORF">DW084_06745</name>
</gene>
<dbReference type="EC" id="2.3.1.222" evidence="3 10"/>
<evidence type="ECO:0000256" key="5">
    <source>
        <dbReference type="ARBA" id="ARBA00022679"/>
    </source>
</evidence>
<comment type="similarity">
    <text evidence="2 10">Belongs to the PduL family.</text>
</comment>
<comment type="cofactor">
    <cofactor evidence="1">
        <name>Zn(2+)</name>
        <dbReference type="ChEBI" id="CHEBI:29105"/>
    </cofactor>
</comment>
<evidence type="ECO:0000256" key="3">
    <source>
        <dbReference type="ARBA" id="ARBA00012206"/>
    </source>
</evidence>
<protein>
    <recommendedName>
        <fullName evidence="4 10">Phosphate propanoyltransferase</fullName>
        <ecNumber evidence="3 10">2.3.1.222</ecNumber>
    </recommendedName>
</protein>
<keyword evidence="5 10" id="KW-0808">Transferase</keyword>
<evidence type="ECO:0000256" key="1">
    <source>
        <dbReference type="ARBA" id="ARBA00001947"/>
    </source>
</evidence>
<evidence type="ECO:0000256" key="4">
    <source>
        <dbReference type="ARBA" id="ARBA00020837"/>
    </source>
</evidence>
<sequence length="208" mass="23409">MHNVTEAELKAIVRKVMSEIDQTFPIGISNRHIHLSQTHFEQLFPGQSIERLRDLKQPGEFASKQTVTVIGPKGRIERVRILGPYRKESQVEVSKTDARILGIDPPIRLSGDLSEAAVITLMTEASSLTIPAAIIAKRHIHLNEQDMSRLGVKKDEIVSVEILSAERRTVFHDVALRPNKNFVLEMHVDTDEANAANIDQNTRARIIR</sequence>
<dbReference type="PANTHER" id="PTHR39453">
    <property type="entry name" value="PHOSPHATE PROPANOYLTRANSFERASE"/>
    <property type="match status" value="1"/>
</dbReference>
<dbReference type="PIRSF" id="PIRSF010130">
    <property type="entry name" value="PduL"/>
    <property type="match status" value="1"/>
</dbReference>
<evidence type="ECO:0000313" key="12">
    <source>
        <dbReference type="Proteomes" id="UP000286288"/>
    </source>
</evidence>
<evidence type="ECO:0000256" key="9">
    <source>
        <dbReference type="ARBA" id="ARBA00047589"/>
    </source>
</evidence>
<comment type="catalytic activity">
    <reaction evidence="9 10">
        <text>propanoyl-CoA + phosphate = propanoyl phosphate + CoA</text>
        <dbReference type="Rhea" id="RHEA:28046"/>
        <dbReference type="ChEBI" id="CHEBI:43474"/>
        <dbReference type="ChEBI" id="CHEBI:57287"/>
        <dbReference type="ChEBI" id="CHEBI:57392"/>
        <dbReference type="ChEBI" id="CHEBI:58933"/>
        <dbReference type="EC" id="2.3.1.222"/>
    </reaction>
</comment>
<accession>A0A415EU96</accession>
<dbReference type="GO" id="GO:0046872">
    <property type="term" value="F:metal ion binding"/>
    <property type="evidence" value="ECO:0007669"/>
    <property type="project" value="UniProtKB-KW"/>
</dbReference>
<keyword evidence="6" id="KW-0479">Metal-binding</keyword>
<evidence type="ECO:0000256" key="7">
    <source>
        <dbReference type="ARBA" id="ARBA00022833"/>
    </source>
</evidence>
<organism evidence="11 12">
    <name type="scientific">Enterococcus casseliflavus</name>
    <name type="common">Enterococcus flavescens</name>
    <dbReference type="NCBI Taxonomy" id="37734"/>
    <lineage>
        <taxon>Bacteria</taxon>
        <taxon>Bacillati</taxon>
        <taxon>Bacillota</taxon>
        <taxon>Bacilli</taxon>
        <taxon>Lactobacillales</taxon>
        <taxon>Enterococcaceae</taxon>
        <taxon>Enterococcus</taxon>
    </lineage>
</organism>
<reference evidence="11 12" key="1">
    <citation type="submission" date="2018-08" db="EMBL/GenBank/DDBJ databases">
        <title>A genome reference for cultivated species of the human gut microbiota.</title>
        <authorList>
            <person name="Zou Y."/>
            <person name="Xue W."/>
            <person name="Luo G."/>
        </authorList>
    </citation>
    <scope>NUCLEOTIDE SEQUENCE [LARGE SCALE GENOMIC DNA]</scope>
    <source>
        <strain evidence="11 12">AF48-16</strain>
    </source>
</reference>
<evidence type="ECO:0000313" key="11">
    <source>
        <dbReference type="EMBL" id="RHK06865.1"/>
    </source>
</evidence>
<keyword evidence="7" id="KW-0862">Zinc</keyword>
<keyword evidence="8 10" id="KW-0012">Acyltransferase</keyword>
<dbReference type="EMBL" id="QRMZ01000007">
    <property type="protein sequence ID" value="RHK06865.1"/>
    <property type="molecule type" value="Genomic_DNA"/>
</dbReference>
<comment type="function">
    <text evidence="10">Involved in 1,2-propanediol (1,2-PD) degradation by catalyzing the conversion of propanoyl-CoA to propanoyl-phosphate.</text>
</comment>
<dbReference type="GO" id="GO:0016747">
    <property type="term" value="F:acyltransferase activity, transferring groups other than amino-acyl groups"/>
    <property type="evidence" value="ECO:0007669"/>
    <property type="project" value="InterPro"/>
</dbReference>
<dbReference type="Proteomes" id="UP000286288">
    <property type="component" value="Unassembled WGS sequence"/>
</dbReference>